<dbReference type="InterPro" id="IPR040442">
    <property type="entry name" value="Pyrv_kinase-like_dom_sf"/>
</dbReference>
<protein>
    <submittedName>
        <fullName evidence="13">Phosphoenolpyruvate synthase</fullName>
        <ecNumber evidence="13">2.7.9.2</ecNumber>
    </submittedName>
</protein>
<dbReference type="PANTHER" id="PTHR43030">
    <property type="entry name" value="PHOSPHOENOLPYRUVATE SYNTHASE"/>
    <property type="match status" value="1"/>
</dbReference>
<keyword evidence="5" id="KW-0547">Nucleotide-binding</keyword>
<evidence type="ECO:0000313" key="13">
    <source>
        <dbReference type="EMBL" id="RZN70893.1"/>
    </source>
</evidence>
<evidence type="ECO:0000256" key="3">
    <source>
        <dbReference type="ARBA" id="ARBA00022679"/>
    </source>
</evidence>
<keyword evidence="4" id="KW-0479">Metal-binding</keyword>
<reference evidence="13 14" key="1">
    <citation type="journal article" date="2019" name="Nat. Microbiol.">
        <title>Wide diversity of methane and short-chain alkane metabolisms in uncultured archaea.</title>
        <authorList>
            <person name="Borrel G."/>
            <person name="Adam P.S."/>
            <person name="McKay L.J."/>
            <person name="Chen L.X."/>
            <person name="Sierra-Garcia I.N."/>
            <person name="Sieber C.M."/>
            <person name="Letourneur Q."/>
            <person name="Ghozlane A."/>
            <person name="Andersen G.L."/>
            <person name="Li W.J."/>
            <person name="Hallam S.J."/>
            <person name="Muyzer G."/>
            <person name="de Oliveira V.M."/>
            <person name="Inskeep W.P."/>
            <person name="Banfield J.F."/>
            <person name="Gribaldo S."/>
        </authorList>
    </citation>
    <scope>NUCLEOTIDE SEQUENCE [LARGE SCALE GENOMIC DNA]</scope>
    <source>
        <strain evidence="13">NM1b</strain>
    </source>
</reference>
<dbReference type="InterPro" id="IPR000121">
    <property type="entry name" value="PEP_util_C"/>
</dbReference>
<dbReference type="InterPro" id="IPR006319">
    <property type="entry name" value="PEP_synth"/>
</dbReference>
<dbReference type="Pfam" id="PF00391">
    <property type="entry name" value="PEP-utilizers"/>
    <property type="match status" value="1"/>
</dbReference>
<proteinExistence type="inferred from homology"/>
<dbReference type="EC" id="2.7.9.2" evidence="13"/>
<dbReference type="Gene3D" id="3.30.470.20">
    <property type="entry name" value="ATP-grasp fold, B domain"/>
    <property type="match status" value="1"/>
</dbReference>
<feature type="domain" description="PEP-utilising enzyme C-terminal" evidence="12">
    <location>
        <begin position="203"/>
        <end position="496"/>
    </location>
</feature>
<dbReference type="PROSITE" id="PS00742">
    <property type="entry name" value="PEP_ENZYMES_2"/>
    <property type="match status" value="1"/>
</dbReference>
<feature type="compositionally biased region" description="Basic and acidic residues" evidence="9">
    <location>
        <begin position="74"/>
        <end position="88"/>
    </location>
</feature>
<evidence type="ECO:0000256" key="1">
    <source>
        <dbReference type="ARBA" id="ARBA00001946"/>
    </source>
</evidence>
<dbReference type="Proteomes" id="UP000320766">
    <property type="component" value="Unassembled WGS sequence"/>
</dbReference>
<evidence type="ECO:0000256" key="8">
    <source>
        <dbReference type="ARBA" id="ARBA00022842"/>
    </source>
</evidence>
<evidence type="ECO:0000256" key="7">
    <source>
        <dbReference type="ARBA" id="ARBA00022840"/>
    </source>
</evidence>
<dbReference type="PROSITE" id="PS00370">
    <property type="entry name" value="PEP_ENZYMES_PHOS_SITE"/>
    <property type="match status" value="1"/>
</dbReference>
<name>A0A520KXN2_9EURY</name>
<dbReference type="SUPFAM" id="SSF52009">
    <property type="entry name" value="Phosphohistidine domain"/>
    <property type="match status" value="1"/>
</dbReference>
<dbReference type="InterPro" id="IPR015813">
    <property type="entry name" value="Pyrv/PenolPyrv_kinase-like_dom"/>
</dbReference>
<evidence type="ECO:0000256" key="2">
    <source>
        <dbReference type="ARBA" id="ARBA00007837"/>
    </source>
</evidence>
<dbReference type="Pfam" id="PF01326">
    <property type="entry name" value="PPDK_N"/>
    <property type="match status" value="1"/>
</dbReference>
<accession>A0A520KXN2</accession>
<comment type="similarity">
    <text evidence="2">Belongs to the PEP-utilizing enzyme family.</text>
</comment>
<dbReference type="PRINTS" id="PR01736">
    <property type="entry name" value="PHPHTRNFRASE"/>
</dbReference>
<dbReference type="Gene3D" id="3.50.30.10">
    <property type="entry name" value="Phosphohistidine domain"/>
    <property type="match status" value="1"/>
</dbReference>
<evidence type="ECO:0000256" key="9">
    <source>
        <dbReference type="SAM" id="MobiDB-lite"/>
    </source>
</evidence>
<dbReference type="SUPFAM" id="SSF51621">
    <property type="entry name" value="Phosphoenolpyruvate/pyruvate domain"/>
    <property type="match status" value="1"/>
</dbReference>
<dbReference type="Gene3D" id="3.20.20.60">
    <property type="entry name" value="Phosphoenolpyruvate-binding domains"/>
    <property type="match status" value="1"/>
</dbReference>
<organism evidence="13 14">
    <name type="scientific">Candidatus Methanolliviera hydrocarbonicum</name>
    <dbReference type="NCBI Taxonomy" id="2491085"/>
    <lineage>
        <taxon>Archaea</taxon>
        <taxon>Methanobacteriati</taxon>
        <taxon>Methanobacteriota</taxon>
        <taxon>Candidatus Methanoliparia</taxon>
        <taxon>Candidatus Methanoliparales</taxon>
        <taxon>Candidatus Methanollivieraceae</taxon>
        <taxon>Candidatus Methanolliviera</taxon>
    </lineage>
</organism>
<dbReference type="EMBL" id="RXIL01000049">
    <property type="protein sequence ID" value="RZN70893.1"/>
    <property type="molecule type" value="Genomic_DNA"/>
</dbReference>
<keyword evidence="7" id="KW-0067">ATP-binding</keyword>
<sequence>ETGDTKIFKVPEEKRNISSLAEEEVIDLVRYGNSIEALYKSPQDVEWAITGGKIYILQSRAITTINKGEVVKDQTTKKKEAEGREEPILRGTGASPGVVSGRVKIVKKLDGMNEVKEGDIMVAKMTSPDMVPAMRRAAGIVTNEGGLTCHAAIVSRELGAPCIVGTKEATKVLRDGMMITMDGKKGMVYEGEMEKKEVEEGENAAPHLYKPITATEVKVNISMPEVAERAAKTGADGVGLLRIEHLVLSLPMHPQKYIEDGREDEYVKELLKGIKKVADAFYPKSVWVRTIDAPTDEFRSMPGGEDEPTEANPMLGWRGIRRDLTIREHFRLEMEAFKKLFELGYDNVGIMLPLIQHPNEIKVVKEMMREVGLDIEKMEWGIMVETPASALIIEDIIEEGIDFVSFGTNDLTQYTLAVDRNNENVSEIFDEMHPAVLKLMKYVIEKCNEAGVKTSICGQAGSDPKMVEKLVEYGISSVSSNIDAVSAARETVARKEMQMMLRYARSNEKNR</sequence>
<dbReference type="GO" id="GO:0008986">
    <property type="term" value="F:pyruvate, water dikinase activity"/>
    <property type="evidence" value="ECO:0007669"/>
    <property type="project" value="UniProtKB-EC"/>
</dbReference>
<evidence type="ECO:0000313" key="14">
    <source>
        <dbReference type="Proteomes" id="UP000320766"/>
    </source>
</evidence>
<keyword evidence="8" id="KW-0460">Magnesium</keyword>
<keyword evidence="13" id="KW-0670">Pyruvate</keyword>
<comment type="cofactor">
    <cofactor evidence="1">
        <name>Mg(2+)</name>
        <dbReference type="ChEBI" id="CHEBI:18420"/>
    </cofactor>
</comment>
<feature type="domain" description="Pyruvate phosphate dikinase AMP/ATP-binding" evidence="11">
    <location>
        <begin position="4"/>
        <end position="79"/>
    </location>
</feature>
<evidence type="ECO:0000256" key="4">
    <source>
        <dbReference type="ARBA" id="ARBA00022723"/>
    </source>
</evidence>
<keyword evidence="3 13" id="KW-0808">Transferase</keyword>
<dbReference type="PANTHER" id="PTHR43030:SF1">
    <property type="entry name" value="PHOSPHOENOLPYRUVATE SYNTHASE"/>
    <property type="match status" value="1"/>
</dbReference>
<dbReference type="InterPro" id="IPR036637">
    <property type="entry name" value="Phosphohistidine_dom_sf"/>
</dbReference>
<dbReference type="InterPro" id="IPR002192">
    <property type="entry name" value="PPDK_AMP/ATP-bd"/>
</dbReference>
<keyword evidence="6" id="KW-0418">Kinase</keyword>
<feature type="region of interest" description="Disordered" evidence="9">
    <location>
        <begin position="74"/>
        <end position="93"/>
    </location>
</feature>
<dbReference type="GO" id="GO:0005524">
    <property type="term" value="F:ATP binding"/>
    <property type="evidence" value="ECO:0007669"/>
    <property type="project" value="UniProtKB-KW"/>
</dbReference>
<dbReference type="InterPro" id="IPR018274">
    <property type="entry name" value="PEP_util_AS"/>
</dbReference>
<evidence type="ECO:0000259" key="10">
    <source>
        <dbReference type="Pfam" id="PF00391"/>
    </source>
</evidence>
<evidence type="ECO:0000256" key="6">
    <source>
        <dbReference type="ARBA" id="ARBA00022777"/>
    </source>
</evidence>
<dbReference type="GO" id="GO:0046872">
    <property type="term" value="F:metal ion binding"/>
    <property type="evidence" value="ECO:0007669"/>
    <property type="project" value="UniProtKB-KW"/>
</dbReference>
<dbReference type="AlphaFoldDB" id="A0A520KXN2"/>
<evidence type="ECO:0000259" key="11">
    <source>
        <dbReference type="Pfam" id="PF01326"/>
    </source>
</evidence>
<comment type="caution">
    <text evidence="13">The sequence shown here is derived from an EMBL/GenBank/DDBJ whole genome shotgun (WGS) entry which is preliminary data.</text>
</comment>
<dbReference type="SUPFAM" id="SSF56059">
    <property type="entry name" value="Glutathione synthetase ATP-binding domain-like"/>
    <property type="match status" value="1"/>
</dbReference>
<gene>
    <name evidence="13" type="ORF">EF807_02705</name>
</gene>
<dbReference type="InterPro" id="IPR023151">
    <property type="entry name" value="PEP_util_CS"/>
</dbReference>
<dbReference type="NCBIfam" id="NF005057">
    <property type="entry name" value="PRK06464.1"/>
    <property type="match status" value="1"/>
</dbReference>
<feature type="non-terminal residue" evidence="13">
    <location>
        <position position="1"/>
    </location>
</feature>
<dbReference type="Pfam" id="PF02896">
    <property type="entry name" value="PEP-utilizers_C"/>
    <property type="match status" value="1"/>
</dbReference>
<evidence type="ECO:0000256" key="5">
    <source>
        <dbReference type="ARBA" id="ARBA00022741"/>
    </source>
</evidence>
<evidence type="ECO:0000259" key="12">
    <source>
        <dbReference type="Pfam" id="PF02896"/>
    </source>
</evidence>
<feature type="domain" description="PEP-utilising enzyme mobile" evidence="10">
    <location>
        <begin position="116"/>
        <end position="186"/>
    </location>
</feature>
<dbReference type="InterPro" id="IPR008279">
    <property type="entry name" value="PEP-util_enz_mobile_dom"/>
</dbReference>